<gene>
    <name evidence="2" type="ORF">WAE96_10005</name>
</gene>
<evidence type="ECO:0000313" key="2">
    <source>
        <dbReference type="EMBL" id="MEI4550000.1"/>
    </source>
</evidence>
<protein>
    <recommendedName>
        <fullName evidence="4">DUF1585 domain-containing protein</fullName>
    </recommendedName>
</protein>
<evidence type="ECO:0000256" key="1">
    <source>
        <dbReference type="SAM" id="SignalP"/>
    </source>
</evidence>
<keyword evidence="3" id="KW-1185">Reference proteome</keyword>
<evidence type="ECO:0000313" key="3">
    <source>
        <dbReference type="Proteomes" id="UP001382455"/>
    </source>
</evidence>
<feature type="signal peptide" evidence="1">
    <location>
        <begin position="1"/>
        <end position="32"/>
    </location>
</feature>
<keyword evidence="1" id="KW-0732">Signal</keyword>
<reference evidence="2 3" key="1">
    <citation type="submission" date="2023-12" db="EMBL/GenBank/DDBJ databases">
        <title>Friends and Foes: Symbiotic and Algicidal bacterial influence on Karenia brevis blooms.</title>
        <authorList>
            <person name="Fei C."/>
            <person name="Mohamed A.R."/>
            <person name="Booker A."/>
            <person name="Arshad M."/>
            <person name="Klass S."/>
            <person name="Ahn S."/>
            <person name="Gilbert P.M."/>
            <person name="Heil C.A."/>
            <person name="Martinez J.M."/>
            <person name="Amin S.A."/>
        </authorList>
    </citation>
    <scope>NUCLEOTIDE SEQUENCE [LARGE SCALE GENOMIC DNA]</scope>
    <source>
        <strain evidence="2 3">CE15</strain>
    </source>
</reference>
<name>A0ABU8ET93_9GAMM</name>
<evidence type="ECO:0008006" key="4">
    <source>
        <dbReference type="Google" id="ProtNLM"/>
    </source>
</evidence>
<dbReference type="RefSeq" id="WP_336435350.1">
    <property type="nucleotide sequence ID" value="NZ_JBAWKS010000001.1"/>
</dbReference>
<dbReference type="Proteomes" id="UP001382455">
    <property type="component" value="Unassembled WGS sequence"/>
</dbReference>
<proteinExistence type="predicted"/>
<dbReference type="EMBL" id="JBAWKS010000001">
    <property type="protein sequence ID" value="MEI4550000.1"/>
    <property type="molecule type" value="Genomic_DNA"/>
</dbReference>
<feature type="chain" id="PRO_5047535433" description="DUF1585 domain-containing protein" evidence="1">
    <location>
        <begin position="33"/>
        <end position="401"/>
    </location>
</feature>
<accession>A0ABU8ET93</accession>
<sequence>MDMQLPHNTTSPHLFSKTLVLILAMSASSAFAGVEEQANRIHTRLTGISPSATVLENMVSLLEAGKGDDAAKLAMENDAFYRVTLKDWVTPWTNRDFDVHQPLNDYTATIMGVVRDDLDFRSILFDDIIYTATASASVPNYSISNNDHYAALEQSALNLKDTLTRQTQSSVTNLPIEATSGVITSRAASKAFFIAGTNRAMFRYTFINHMCTDLDALKDTSIATNRIRQDVSRSPGGDSRIFMNSCSGCHSGMDPMAQAYAYYNFEYDRDNDLTGENGQLSYQANTVQDKYHINSETFKFGFITESDKWDNYWRQGLNRRLGWDEQLSGSGNGAKSLGKEIAYSEQFASCQVSKVFEKVCLRKIQNQQDATTLATITDTFKSSGYKLKTVFAATANYCKGD</sequence>
<organism evidence="2 3">
    <name type="scientific">Pseudoalteromonas spongiae</name>
    <dbReference type="NCBI Taxonomy" id="298657"/>
    <lineage>
        <taxon>Bacteria</taxon>
        <taxon>Pseudomonadati</taxon>
        <taxon>Pseudomonadota</taxon>
        <taxon>Gammaproteobacteria</taxon>
        <taxon>Alteromonadales</taxon>
        <taxon>Pseudoalteromonadaceae</taxon>
        <taxon>Pseudoalteromonas</taxon>
    </lineage>
</organism>
<comment type="caution">
    <text evidence="2">The sequence shown here is derived from an EMBL/GenBank/DDBJ whole genome shotgun (WGS) entry which is preliminary data.</text>
</comment>